<sequence>MSVNKSKTIFHSHSLKIMDPRKNNIESFHKNLTYVQADTAMQLQLKLFKHL</sequence>
<gene>
    <name evidence="1" type="ORF">LFA_2878</name>
</gene>
<dbReference type="Proteomes" id="UP000032430">
    <property type="component" value="Chromosome I"/>
</dbReference>
<dbReference type="KEGG" id="lfa:LFA_2878"/>
<dbReference type="EMBL" id="LN614827">
    <property type="protein sequence ID" value="CEG58232.1"/>
    <property type="molecule type" value="Genomic_DNA"/>
</dbReference>
<protein>
    <submittedName>
        <fullName evidence="1">Uncharacterized protein</fullName>
    </submittedName>
</protein>
<evidence type="ECO:0000313" key="1">
    <source>
        <dbReference type="EMBL" id="CEG58232.1"/>
    </source>
</evidence>
<organism evidence="1 2">
    <name type="scientific">Legionella fallonii LLAP-10</name>
    <dbReference type="NCBI Taxonomy" id="1212491"/>
    <lineage>
        <taxon>Bacteria</taxon>
        <taxon>Pseudomonadati</taxon>
        <taxon>Pseudomonadota</taxon>
        <taxon>Gammaproteobacteria</taxon>
        <taxon>Legionellales</taxon>
        <taxon>Legionellaceae</taxon>
        <taxon>Legionella</taxon>
    </lineage>
</organism>
<proteinExistence type="predicted"/>
<reference evidence="2" key="1">
    <citation type="submission" date="2014-09" db="EMBL/GenBank/DDBJ databases">
        <authorList>
            <person name="Gomez-Valero L."/>
        </authorList>
    </citation>
    <scope>NUCLEOTIDE SEQUENCE [LARGE SCALE GENOMIC DNA]</scope>
    <source>
        <strain evidence="2">ATCC700992</strain>
    </source>
</reference>
<evidence type="ECO:0000313" key="2">
    <source>
        <dbReference type="Proteomes" id="UP000032430"/>
    </source>
</evidence>
<dbReference type="AlphaFoldDB" id="A0A098G6Z8"/>
<dbReference type="HOGENOM" id="CLU_3100314_0_0_6"/>
<keyword evidence="2" id="KW-1185">Reference proteome</keyword>
<dbReference type="STRING" id="1212491.LFA_2878"/>
<name>A0A098G6Z8_9GAMM</name>
<accession>A0A098G6Z8</accession>